<comment type="caution">
    <text evidence="3">The sequence shown here is derived from an EMBL/GenBank/DDBJ whole genome shotgun (WGS) entry which is preliminary data.</text>
</comment>
<evidence type="ECO:0008006" key="5">
    <source>
        <dbReference type="Google" id="ProtNLM"/>
    </source>
</evidence>
<dbReference type="EMBL" id="JBHSLC010000018">
    <property type="protein sequence ID" value="MFC5355655.1"/>
    <property type="molecule type" value="Genomic_DNA"/>
</dbReference>
<protein>
    <recommendedName>
        <fullName evidence="5">Internal virion protein B</fullName>
    </recommendedName>
</protein>
<feature type="signal peptide" evidence="2">
    <location>
        <begin position="1"/>
        <end position="19"/>
    </location>
</feature>
<organism evidence="3 4">
    <name type="scientific">Azospirillum himalayense</name>
    <dbReference type="NCBI Taxonomy" id="654847"/>
    <lineage>
        <taxon>Bacteria</taxon>
        <taxon>Pseudomonadati</taxon>
        <taxon>Pseudomonadota</taxon>
        <taxon>Alphaproteobacteria</taxon>
        <taxon>Rhodospirillales</taxon>
        <taxon>Azospirillaceae</taxon>
        <taxon>Azospirillum</taxon>
    </lineage>
</organism>
<evidence type="ECO:0000313" key="3">
    <source>
        <dbReference type="EMBL" id="MFC5355655.1"/>
    </source>
</evidence>
<dbReference type="RefSeq" id="WP_376995290.1">
    <property type="nucleotide sequence ID" value="NZ_JBHSLC010000018.1"/>
</dbReference>
<reference evidence="4" key="1">
    <citation type="journal article" date="2019" name="Int. J. Syst. Evol. Microbiol.">
        <title>The Global Catalogue of Microorganisms (GCM) 10K type strain sequencing project: providing services to taxonomists for standard genome sequencing and annotation.</title>
        <authorList>
            <consortium name="The Broad Institute Genomics Platform"/>
            <consortium name="The Broad Institute Genome Sequencing Center for Infectious Disease"/>
            <person name="Wu L."/>
            <person name="Ma J."/>
        </authorList>
    </citation>
    <scope>NUCLEOTIDE SEQUENCE [LARGE SCALE GENOMIC DNA]</scope>
    <source>
        <strain evidence="4">CCUG 58760</strain>
    </source>
</reference>
<keyword evidence="2" id="KW-0732">Signal</keyword>
<dbReference type="Proteomes" id="UP001596166">
    <property type="component" value="Unassembled WGS sequence"/>
</dbReference>
<name>A0ABW0G4Q4_9PROT</name>
<feature type="compositionally biased region" description="Polar residues" evidence="1">
    <location>
        <begin position="146"/>
        <end position="156"/>
    </location>
</feature>
<keyword evidence="4" id="KW-1185">Reference proteome</keyword>
<sequence>MAAAPVMVAMMAVSTAVSAYSSIQQGQAQSAALKAQQQQQRQREEQLRTRAMQDEAARREELASNLSTIEAIRAGRGLSQTSPTALVIRDDLTDNAMDDMRVSRLNILNGAESARQSAEQAGNAASNALTAGYLGAGRSLLDFGTSLASPAGTGSSDPFKKMARSGRGER</sequence>
<accession>A0ABW0G4Q4</accession>
<proteinExistence type="predicted"/>
<evidence type="ECO:0000313" key="4">
    <source>
        <dbReference type="Proteomes" id="UP001596166"/>
    </source>
</evidence>
<evidence type="ECO:0000256" key="2">
    <source>
        <dbReference type="SAM" id="SignalP"/>
    </source>
</evidence>
<gene>
    <name evidence="3" type="ORF">ACFPMG_11615</name>
</gene>
<feature type="chain" id="PRO_5045338281" description="Internal virion protein B" evidence="2">
    <location>
        <begin position="20"/>
        <end position="170"/>
    </location>
</feature>
<feature type="region of interest" description="Disordered" evidence="1">
    <location>
        <begin position="145"/>
        <end position="170"/>
    </location>
</feature>
<evidence type="ECO:0000256" key="1">
    <source>
        <dbReference type="SAM" id="MobiDB-lite"/>
    </source>
</evidence>